<dbReference type="EMBL" id="JASNVW010000009">
    <property type="protein sequence ID" value="MDK6029488.1"/>
    <property type="molecule type" value="Genomic_DNA"/>
</dbReference>
<evidence type="ECO:0000313" key="2">
    <source>
        <dbReference type="Proteomes" id="UP001529235"/>
    </source>
</evidence>
<comment type="caution">
    <text evidence="1">The sequence shown here is derived from an EMBL/GenBank/DDBJ whole genome shotgun (WGS) entry which is preliminary data.</text>
</comment>
<dbReference type="Proteomes" id="UP001529235">
    <property type="component" value="Unassembled WGS sequence"/>
</dbReference>
<sequence length="165" mass="19199">MYSLKIYFKDFIRIGEDLTKPEEVIELFQGFLERNEVVFMAIEEANTLGYNMIHFLVDLDVDDIKCFISFQYISANNELIPIAFIMEFNENISKELRINSIANMLNDVGGYIFGLQSRTGILVPLLEISDIKNVLENFLPMFISKIFKKNVKISINRYELDYVSV</sequence>
<gene>
    <name evidence="1" type="ORF">QPL79_08940</name>
</gene>
<dbReference type="RefSeq" id="WP_285274475.1">
    <property type="nucleotide sequence ID" value="NZ_JASNVW010000009.1"/>
</dbReference>
<reference evidence="1 2" key="1">
    <citation type="submission" date="2023-05" db="EMBL/GenBank/DDBJ databases">
        <title>A new hyperthermophilic archaea 'Ignisphaera cupida' sp. nov. and description of the family 'Ignisphaeraceae' fam. nov.</title>
        <authorList>
            <person name="Podosokorskaya O.A."/>
            <person name="Elcheninov A.G."/>
            <person name="Klukina A."/>
            <person name="Merkel A.Y."/>
        </authorList>
    </citation>
    <scope>NUCLEOTIDE SEQUENCE [LARGE SCALE GENOMIC DNA]</scope>
    <source>
        <strain evidence="1 2">4213-co</strain>
    </source>
</reference>
<dbReference type="AlphaFoldDB" id="A0ABD4Z997"/>
<protein>
    <submittedName>
        <fullName evidence="1">Uncharacterized protein</fullName>
    </submittedName>
</protein>
<name>A0ABD4Z997_9CREN</name>
<accession>A0ABD4Z997</accession>
<proteinExistence type="predicted"/>
<evidence type="ECO:0000313" key="1">
    <source>
        <dbReference type="EMBL" id="MDK6029488.1"/>
    </source>
</evidence>
<organism evidence="1 2">
    <name type="scientific">Ignisphaera cupida</name>
    <dbReference type="NCBI Taxonomy" id="3050454"/>
    <lineage>
        <taxon>Archaea</taxon>
        <taxon>Thermoproteota</taxon>
        <taxon>Thermoprotei</taxon>
        <taxon>Desulfurococcales</taxon>
        <taxon>Desulfurococcaceae</taxon>
        <taxon>Ignisphaera</taxon>
    </lineage>
</organism>
<keyword evidence="2" id="KW-1185">Reference proteome</keyword>